<dbReference type="InterPro" id="IPR011990">
    <property type="entry name" value="TPR-like_helical_dom_sf"/>
</dbReference>
<gene>
    <name evidence="3" type="ORF">MGL_3281</name>
</gene>
<dbReference type="InterPro" id="IPR050767">
    <property type="entry name" value="Sel1_AlgK"/>
</dbReference>
<evidence type="ECO:0000256" key="1">
    <source>
        <dbReference type="ARBA" id="ARBA00038101"/>
    </source>
</evidence>
<dbReference type="PANTHER" id="PTHR11102:SF147">
    <property type="entry name" value="SEL1L ADAPTOR SUBUNIT OF ERAD E3 UBIQUITIN LIGASE"/>
    <property type="match status" value="1"/>
</dbReference>
<dbReference type="InterPro" id="IPR006597">
    <property type="entry name" value="Sel1-like"/>
</dbReference>
<dbReference type="GO" id="GO:0036503">
    <property type="term" value="P:ERAD pathway"/>
    <property type="evidence" value="ECO:0007669"/>
    <property type="project" value="TreeGrafter"/>
</dbReference>
<comment type="caution">
    <text evidence="3">The sequence shown here is derived from an EMBL/GenBank/DDBJ whole genome shotgun (WGS) entry which is preliminary data.</text>
</comment>
<accession>A8Q8J3</accession>
<dbReference type="STRING" id="425265.A8Q8J3"/>
<dbReference type="EMBL" id="AAYY01000011">
    <property type="protein sequence ID" value="EDP42523.1"/>
    <property type="molecule type" value="Genomic_DNA"/>
</dbReference>
<dbReference type="GeneID" id="5854043"/>
<dbReference type="VEuPathDB" id="FungiDB:MGL_3281"/>
<evidence type="ECO:0000313" key="4">
    <source>
        <dbReference type="Proteomes" id="UP000008837"/>
    </source>
</evidence>
<feature type="signal peptide" evidence="2">
    <location>
        <begin position="1"/>
        <end position="20"/>
    </location>
</feature>
<dbReference type="GO" id="GO:0005789">
    <property type="term" value="C:endoplasmic reticulum membrane"/>
    <property type="evidence" value="ECO:0007669"/>
    <property type="project" value="TreeGrafter"/>
</dbReference>
<feature type="chain" id="PRO_5002725509" evidence="2">
    <location>
        <begin position="21"/>
        <end position="656"/>
    </location>
</feature>
<keyword evidence="4" id="KW-1185">Reference proteome</keyword>
<sequence>MRAAWLWCVAHAAFCAYANAAHKVAASSLEVAQLPSEKLVPFFMQHYSQPQEALDDALILLRSLIGEPSIEFDSSKDQAFPTWIERMTSRLESIGLPGMSQLRQSVHRWIRRQSAMFPRGDYNTYTSTLRVFLARFVELLVEKPTYKQRGAHTYYDMPLEPLWPNWDFDHVKAYHASQRQDTLPVINGWEQAMWGPFIGPVREAPHALMHEIVHNYTSSYTKSALVDLARANPSPDVDFHTASASLRAVRTHAIRLLEWVAYPPDDDTSVDAMLRASFAFFNETSRAQADALWILGEHYFWGTHGSAPNMTKAYQAYERLSKTGNATAHSRLGYMHSSPFLTKVYGFKGSDTDAIVHLALATQEGDWLASNAMGYRLMHGIGTSANCTESLVIFDHLARRSHEVFEQGPPGGRTLPYSKVRLSDRMRLSGPSHQLASGQGFKAFFSVVPFSYYRTQAIIKKDMNAMFDQAALDELMDQYSYLAHEDPIKQFEYASALYFGSIYGYRESLGAIRPNPELAAHHALSLATSRWPIYIKLAHIDDELYRDGYPDKMLAIMSQSSAHAYAARNAAVLLGVMYLRGEGVLQDFKKAKVWLTRAAHEQQPLAMSYLGMMYANGYGGLTPNMSRAWNLFKNSHEKSTLSLLEIAKQHISTYGR</sequence>
<dbReference type="PANTHER" id="PTHR11102">
    <property type="entry name" value="SEL-1-LIKE PROTEIN"/>
    <property type="match status" value="1"/>
</dbReference>
<dbReference type="InParanoid" id="A8Q8J3"/>
<dbReference type="SUPFAM" id="SSF81901">
    <property type="entry name" value="HCP-like"/>
    <property type="match status" value="1"/>
</dbReference>
<keyword evidence="2" id="KW-0732">Signal</keyword>
<protein>
    <submittedName>
        <fullName evidence="3">Uncharacterized protein</fullName>
    </submittedName>
</protein>
<evidence type="ECO:0000256" key="2">
    <source>
        <dbReference type="SAM" id="SignalP"/>
    </source>
</evidence>
<reference evidence="3 4" key="1">
    <citation type="journal article" date="2007" name="Proc. Natl. Acad. Sci. U.S.A.">
        <title>Dandruff-associated Malassezia genomes reveal convergent and divergent virulence traits shared with plant and human fungal pathogens.</title>
        <authorList>
            <person name="Xu J."/>
            <person name="Saunders C.W."/>
            <person name="Hu P."/>
            <person name="Grant R.A."/>
            <person name="Boekhout T."/>
            <person name="Kuramae E.E."/>
            <person name="Kronstad J.W."/>
            <person name="Deangelis Y.M."/>
            <person name="Reeder N.L."/>
            <person name="Johnstone K.R."/>
            <person name="Leland M."/>
            <person name="Fieno A.M."/>
            <person name="Begley W.M."/>
            <person name="Sun Y."/>
            <person name="Lacey M.P."/>
            <person name="Chaudhary T."/>
            <person name="Keough T."/>
            <person name="Chu L."/>
            <person name="Sears R."/>
            <person name="Yuan B."/>
            <person name="Dawson T.L.Jr."/>
        </authorList>
    </citation>
    <scope>NUCLEOTIDE SEQUENCE [LARGE SCALE GENOMIC DNA]</scope>
    <source>
        <strain evidence="4">ATCC MYA-4612 / CBS 7966</strain>
    </source>
</reference>
<organism evidence="3 4">
    <name type="scientific">Malassezia globosa (strain ATCC MYA-4612 / CBS 7966)</name>
    <name type="common">Dandruff-associated fungus</name>
    <dbReference type="NCBI Taxonomy" id="425265"/>
    <lineage>
        <taxon>Eukaryota</taxon>
        <taxon>Fungi</taxon>
        <taxon>Dikarya</taxon>
        <taxon>Basidiomycota</taxon>
        <taxon>Ustilaginomycotina</taxon>
        <taxon>Malasseziomycetes</taxon>
        <taxon>Malasseziales</taxon>
        <taxon>Malasseziaceae</taxon>
        <taxon>Malassezia</taxon>
    </lineage>
</organism>
<dbReference type="OMA" id="GWEQAMW"/>
<dbReference type="Gene3D" id="1.25.40.10">
    <property type="entry name" value="Tetratricopeptide repeat domain"/>
    <property type="match status" value="2"/>
</dbReference>
<comment type="similarity">
    <text evidence="1">Belongs to the sel-1 family.</text>
</comment>
<dbReference type="Proteomes" id="UP000008837">
    <property type="component" value="Unassembled WGS sequence"/>
</dbReference>
<dbReference type="OrthoDB" id="27934at2759"/>
<dbReference type="KEGG" id="mgl:MGL_3281"/>
<proteinExistence type="inferred from homology"/>
<dbReference type="SMART" id="SM00671">
    <property type="entry name" value="SEL1"/>
    <property type="match status" value="4"/>
</dbReference>
<evidence type="ECO:0000313" key="3">
    <source>
        <dbReference type="EMBL" id="EDP42523.1"/>
    </source>
</evidence>
<dbReference type="AlphaFoldDB" id="A8Q8J3"/>
<dbReference type="RefSeq" id="XP_001729737.1">
    <property type="nucleotide sequence ID" value="XM_001729685.1"/>
</dbReference>
<name>A8Q8J3_MALGO</name>
<dbReference type="Pfam" id="PF08238">
    <property type="entry name" value="Sel1"/>
    <property type="match status" value="5"/>
</dbReference>